<dbReference type="GO" id="GO:0016747">
    <property type="term" value="F:acyltransferase activity, transferring groups other than amino-acyl groups"/>
    <property type="evidence" value="ECO:0007669"/>
    <property type="project" value="InterPro"/>
</dbReference>
<dbReference type="Pfam" id="PF13302">
    <property type="entry name" value="Acetyltransf_3"/>
    <property type="match status" value="1"/>
</dbReference>
<dbReference type="InterPro" id="IPR000182">
    <property type="entry name" value="GNAT_dom"/>
</dbReference>
<keyword evidence="3" id="KW-1185">Reference proteome</keyword>
<dbReference type="PANTHER" id="PTHR43792">
    <property type="entry name" value="GNAT FAMILY, PUTATIVE (AFU_ORTHOLOGUE AFUA_3G00765)-RELATED-RELATED"/>
    <property type="match status" value="1"/>
</dbReference>
<evidence type="ECO:0000313" key="2">
    <source>
        <dbReference type="EMBL" id="QFT28732.1"/>
    </source>
</evidence>
<dbReference type="Proteomes" id="UP000326936">
    <property type="component" value="Plasmid pTHAF100_a"/>
</dbReference>
<evidence type="ECO:0000313" key="3">
    <source>
        <dbReference type="Proteomes" id="UP000326936"/>
    </source>
</evidence>
<sequence>MEIRTERLVMTQLKVCDRDLYYGLHSDPEIIALCFDEPSSDELDAKFESCLPAWNRESGHWLCLTISILETNEKVGITGFKIKNSVAEVGYLLLPSFHGVGFGTESLKALLNWARMNCGITEFSAVVTEGNIGSERVLEKCGFTLQKIIPNAYQIGDRVYADHWYGICNT</sequence>
<keyword evidence="2" id="KW-0808">Transferase</keyword>
<geneLocation type="plasmid" evidence="3">
    <name>pthaf100_a</name>
</geneLocation>
<gene>
    <name evidence="2" type="ORF">FIV01_20235</name>
</gene>
<dbReference type="AlphaFoldDB" id="A0A5P9CSS6"/>
<dbReference type="OrthoDB" id="7852312at2"/>
<dbReference type="PROSITE" id="PS51186">
    <property type="entry name" value="GNAT"/>
    <property type="match status" value="1"/>
</dbReference>
<reference evidence="2 3" key="1">
    <citation type="submission" date="2019-10" db="EMBL/GenBank/DDBJ databases">
        <title>Complete genome sequence of Vibrio sp. strain THAF100, isolated from non-filtered water from the water column of tank 6 of a marine aquarium containing stony-coral fragments. Water maintained at 26 degree C.</title>
        <authorList>
            <person name="Ruckert C."/>
            <person name="Franco A."/>
            <person name="Kalinowski J."/>
            <person name="Glaeser S."/>
        </authorList>
    </citation>
    <scope>NUCLEOTIDE SEQUENCE [LARGE SCALE GENOMIC DNA]</scope>
    <source>
        <strain evidence="2 3">THAF100</strain>
        <plasmid evidence="3">pthaf100_a</plasmid>
    </source>
</reference>
<feature type="domain" description="N-acetyltransferase" evidence="1">
    <location>
        <begin position="8"/>
        <end position="166"/>
    </location>
</feature>
<organism evidence="2 3">
    <name type="scientific">Vibrio aquimaris</name>
    <dbReference type="NCBI Taxonomy" id="2587862"/>
    <lineage>
        <taxon>Bacteria</taxon>
        <taxon>Pseudomonadati</taxon>
        <taxon>Pseudomonadota</taxon>
        <taxon>Gammaproteobacteria</taxon>
        <taxon>Vibrionales</taxon>
        <taxon>Vibrionaceae</taxon>
        <taxon>Vibrio</taxon>
    </lineage>
</organism>
<evidence type="ECO:0000259" key="1">
    <source>
        <dbReference type="PROSITE" id="PS51186"/>
    </source>
</evidence>
<dbReference type="InterPro" id="IPR051531">
    <property type="entry name" value="N-acetyltransferase"/>
</dbReference>
<dbReference type="Gene3D" id="3.40.630.30">
    <property type="match status" value="1"/>
</dbReference>
<accession>A0A5P9CSS6</accession>
<dbReference type="SUPFAM" id="SSF55729">
    <property type="entry name" value="Acyl-CoA N-acyltransferases (Nat)"/>
    <property type="match status" value="1"/>
</dbReference>
<dbReference type="KEGG" id="vaq:FIV01_20235"/>
<proteinExistence type="predicted"/>
<dbReference type="InterPro" id="IPR016181">
    <property type="entry name" value="Acyl_CoA_acyltransferase"/>
</dbReference>
<dbReference type="EMBL" id="CP045351">
    <property type="protein sequence ID" value="QFT28732.1"/>
    <property type="molecule type" value="Genomic_DNA"/>
</dbReference>
<dbReference type="PANTHER" id="PTHR43792:SF1">
    <property type="entry name" value="N-ACETYLTRANSFERASE DOMAIN-CONTAINING PROTEIN"/>
    <property type="match status" value="1"/>
</dbReference>
<name>A0A5P9CSS6_9VIBR</name>
<protein>
    <submittedName>
        <fullName evidence="2">Acetyltransferase (GNAT) family protein</fullName>
    </submittedName>
</protein>
<dbReference type="RefSeq" id="WP_152432689.1">
    <property type="nucleotide sequence ID" value="NZ_CBCSDK010000025.1"/>
</dbReference>
<keyword evidence="2" id="KW-0614">Plasmid</keyword>